<evidence type="ECO:0000256" key="16">
    <source>
        <dbReference type="PROSITE-ProRule" id="PRU00206"/>
    </source>
</evidence>
<dbReference type="GO" id="GO:0097192">
    <property type="term" value="P:extrinsic apoptotic signaling pathway in absence of ligand"/>
    <property type="evidence" value="ECO:0007669"/>
    <property type="project" value="TreeGrafter"/>
</dbReference>
<dbReference type="GO" id="GO:0031265">
    <property type="term" value="C:CD95 death-inducing signaling complex"/>
    <property type="evidence" value="ECO:0007669"/>
    <property type="project" value="TreeGrafter"/>
</dbReference>
<protein>
    <recommendedName>
        <fullName evidence="3">Tumor necrosis factor receptor superfamily member 6</fullName>
    </recommendedName>
    <alternativeName>
        <fullName evidence="14">Apo-1 antigen</fullName>
    </alternativeName>
    <alternativeName>
        <fullName evidence="15">Apoptosis-mediating surface antigen FAS</fullName>
    </alternativeName>
    <alternativeName>
        <fullName evidence="13">FASLG receptor</fullName>
    </alternativeName>
</protein>
<evidence type="ECO:0000256" key="1">
    <source>
        <dbReference type="ARBA" id="ARBA00004251"/>
    </source>
</evidence>
<dbReference type="AlphaFoldDB" id="A0A9D3NUC9"/>
<dbReference type="GO" id="GO:0032872">
    <property type="term" value="P:regulation of stress-activated MAPK cascade"/>
    <property type="evidence" value="ECO:0007669"/>
    <property type="project" value="TreeGrafter"/>
</dbReference>
<dbReference type="GO" id="GO:0043066">
    <property type="term" value="P:negative regulation of apoptotic process"/>
    <property type="evidence" value="ECO:0007669"/>
    <property type="project" value="TreeGrafter"/>
</dbReference>
<evidence type="ECO:0000256" key="4">
    <source>
        <dbReference type="ARBA" id="ARBA00022475"/>
    </source>
</evidence>
<feature type="domain" description="TNFR-Cys" evidence="20">
    <location>
        <begin position="69"/>
        <end position="111"/>
    </location>
</feature>
<feature type="signal peptide" evidence="18">
    <location>
        <begin position="1"/>
        <end position="22"/>
    </location>
</feature>
<evidence type="ECO:0000256" key="14">
    <source>
        <dbReference type="ARBA" id="ARBA00032338"/>
    </source>
</evidence>
<feature type="repeat" description="TNFR-Cys" evidence="16">
    <location>
        <begin position="112"/>
        <end position="149"/>
    </location>
</feature>
<feature type="chain" id="PRO_5039455760" description="Tumor necrosis factor receptor superfamily member 6" evidence="18">
    <location>
        <begin position="23"/>
        <end position="304"/>
    </location>
</feature>
<dbReference type="GO" id="GO:0005031">
    <property type="term" value="F:tumor necrosis factor receptor activity"/>
    <property type="evidence" value="ECO:0007669"/>
    <property type="project" value="TreeGrafter"/>
</dbReference>
<dbReference type="Gene3D" id="1.10.533.10">
    <property type="entry name" value="Death Domain, Fas"/>
    <property type="match status" value="1"/>
</dbReference>
<dbReference type="Pfam" id="PF00020">
    <property type="entry name" value="TNFR_c6"/>
    <property type="match status" value="2"/>
</dbReference>
<keyword evidence="4" id="KW-1003">Cell membrane</keyword>
<dbReference type="PROSITE" id="PS50050">
    <property type="entry name" value="TNFR_NGFR_2"/>
    <property type="match status" value="2"/>
</dbReference>
<evidence type="ECO:0000256" key="11">
    <source>
        <dbReference type="ARBA" id="ARBA00023180"/>
    </source>
</evidence>
<dbReference type="EMBL" id="JAHKSW010000009">
    <property type="protein sequence ID" value="KAG7328726.1"/>
    <property type="molecule type" value="Genomic_DNA"/>
</dbReference>
<gene>
    <name evidence="21" type="ORF">KOW79_008670</name>
</gene>
<dbReference type="GO" id="GO:0006924">
    <property type="term" value="P:activation-induced cell death of T cells"/>
    <property type="evidence" value="ECO:0007669"/>
    <property type="project" value="TreeGrafter"/>
</dbReference>
<organism evidence="21 22">
    <name type="scientific">Hemibagrus wyckioides</name>
    <dbReference type="NCBI Taxonomy" id="337641"/>
    <lineage>
        <taxon>Eukaryota</taxon>
        <taxon>Metazoa</taxon>
        <taxon>Chordata</taxon>
        <taxon>Craniata</taxon>
        <taxon>Vertebrata</taxon>
        <taxon>Euteleostomi</taxon>
        <taxon>Actinopterygii</taxon>
        <taxon>Neopterygii</taxon>
        <taxon>Teleostei</taxon>
        <taxon>Ostariophysi</taxon>
        <taxon>Siluriformes</taxon>
        <taxon>Bagridae</taxon>
        <taxon>Hemibagrus</taxon>
    </lineage>
</organism>
<dbReference type="PROSITE" id="PS00652">
    <property type="entry name" value="TNFR_NGFR_1"/>
    <property type="match status" value="1"/>
</dbReference>
<dbReference type="GO" id="GO:0006955">
    <property type="term" value="P:immune response"/>
    <property type="evidence" value="ECO:0007669"/>
    <property type="project" value="InterPro"/>
</dbReference>
<reference evidence="21 22" key="1">
    <citation type="submission" date="2021-06" db="EMBL/GenBank/DDBJ databases">
        <title>Chromosome-level genome assembly of the red-tail catfish (Hemibagrus wyckioides).</title>
        <authorList>
            <person name="Shao F."/>
        </authorList>
    </citation>
    <scope>NUCLEOTIDE SEQUENCE [LARGE SCALE GENOMIC DNA]</scope>
    <source>
        <strain evidence="21">EC202008001</strain>
        <tissue evidence="21">Blood</tissue>
    </source>
</reference>
<accession>A0A9D3NUC9</accession>
<comment type="caution">
    <text evidence="21">The sequence shown here is derived from an EMBL/GenBank/DDBJ whole genome shotgun (WGS) entry which is preliminary data.</text>
</comment>
<dbReference type="PANTHER" id="PTHR46874">
    <property type="entry name" value="TUMOR NECROSIS FACTOR RECEPTOR SUPERFAMILY MEMBER 6"/>
    <property type="match status" value="1"/>
</dbReference>
<dbReference type="Pfam" id="PF00531">
    <property type="entry name" value="Death"/>
    <property type="match status" value="1"/>
</dbReference>
<sequence>MERKKVLALLCVLWSVVCVMECVPRRRGRETCGIGFYNTSKGIECCQCPQGTYLVKDCTSPRGFPTCYQCEDGTYLDHANSQRKCELCSTCSESENKVKKSPCSLSSNTVCNCKDGHYCETEECKVCHHCSTCDFGVKVSCTPTSDTQCNENPTALVVVSVFVVCLIAGLVVIFFWKKKMFCFKSHEPPENVQVLEPLGDPDLEPFLPQIAEILGFKVVRSVVMHSGLLSKANIDNKVYDHPGDANEQAYQLLWAWYQKHGIEGACKQLCDTLTEMNMRVQAEKVHNLIKTRQSSKEEGQNGHI</sequence>
<evidence type="ECO:0000256" key="5">
    <source>
        <dbReference type="ARBA" id="ARBA00022703"/>
    </source>
</evidence>
<keyword evidence="22" id="KW-1185">Reference proteome</keyword>
<feature type="transmembrane region" description="Helical" evidence="17">
    <location>
        <begin position="155"/>
        <end position="176"/>
    </location>
</feature>
<evidence type="ECO:0000259" key="19">
    <source>
        <dbReference type="PROSITE" id="PS50017"/>
    </source>
</evidence>
<evidence type="ECO:0000256" key="6">
    <source>
        <dbReference type="ARBA" id="ARBA00022729"/>
    </source>
</evidence>
<evidence type="ECO:0000256" key="7">
    <source>
        <dbReference type="ARBA" id="ARBA00022737"/>
    </source>
</evidence>
<name>A0A9D3NUC9_9TELE</name>
<dbReference type="Gene3D" id="2.10.50.10">
    <property type="entry name" value="Tumor Necrosis Factor Receptor, subunit A, domain 2"/>
    <property type="match status" value="2"/>
</dbReference>
<keyword evidence="6 18" id="KW-0732">Signal</keyword>
<dbReference type="SUPFAM" id="SSF57586">
    <property type="entry name" value="TNF receptor-like"/>
    <property type="match status" value="2"/>
</dbReference>
<evidence type="ECO:0000256" key="17">
    <source>
        <dbReference type="SAM" id="Phobius"/>
    </source>
</evidence>
<keyword evidence="12" id="KW-0449">Lipoprotein</keyword>
<keyword evidence="5" id="KW-0053">Apoptosis</keyword>
<dbReference type="GO" id="GO:0005516">
    <property type="term" value="F:calmodulin binding"/>
    <property type="evidence" value="ECO:0007669"/>
    <property type="project" value="UniProtKB-KW"/>
</dbReference>
<proteinExistence type="predicted"/>
<dbReference type="GO" id="GO:0097049">
    <property type="term" value="P:motor neuron apoptotic process"/>
    <property type="evidence" value="ECO:0007669"/>
    <property type="project" value="TreeGrafter"/>
</dbReference>
<evidence type="ECO:0000256" key="18">
    <source>
        <dbReference type="SAM" id="SignalP"/>
    </source>
</evidence>
<evidence type="ECO:0000256" key="2">
    <source>
        <dbReference type="ARBA" id="ARBA00004285"/>
    </source>
</evidence>
<dbReference type="GO" id="GO:0097527">
    <property type="term" value="P:necroptotic signaling pathway"/>
    <property type="evidence" value="ECO:0007669"/>
    <property type="project" value="TreeGrafter"/>
</dbReference>
<dbReference type="InterPro" id="IPR001368">
    <property type="entry name" value="TNFR/NGFR_Cys_rich_reg"/>
</dbReference>
<evidence type="ECO:0000256" key="8">
    <source>
        <dbReference type="ARBA" id="ARBA00022860"/>
    </source>
</evidence>
<dbReference type="PRINTS" id="PR01680">
    <property type="entry name" value="TNFACTORR6"/>
</dbReference>
<dbReference type="Proteomes" id="UP000824219">
    <property type="component" value="Linkage Group LG09"/>
</dbReference>
<keyword evidence="7" id="KW-0677">Repeat</keyword>
<dbReference type="SMART" id="SM00208">
    <property type="entry name" value="TNFR"/>
    <property type="match status" value="3"/>
</dbReference>
<dbReference type="PANTHER" id="PTHR46874:SF1">
    <property type="entry name" value="TUMOR NECROSIS FACTOR RECEPTOR SUPERFAMILY MEMBER 6"/>
    <property type="match status" value="1"/>
</dbReference>
<evidence type="ECO:0000256" key="9">
    <source>
        <dbReference type="ARBA" id="ARBA00023139"/>
    </source>
</evidence>
<keyword evidence="8" id="KW-0112">Calmodulin-binding</keyword>
<dbReference type="SUPFAM" id="SSF47986">
    <property type="entry name" value="DEATH domain"/>
    <property type="match status" value="1"/>
</dbReference>
<keyword evidence="17" id="KW-0472">Membrane</keyword>
<evidence type="ECO:0000256" key="13">
    <source>
        <dbReference type="ARBA" id="ARBA00030181"/>
    </source>
</evidence>
<dbReference type="PROSITE" id="PS50017">
    <property type="entry name" value="DEATH_DOMAIN"/>
    <property type="match status" value="1"/>
</dbReference>
<keyword evidence="10 16" id="KW-1015">Disulfide bond</keyword>
<feature type="domain" description="TNFR-Cys" evidence="20">
    <location>
        <begin position="112"/>
        <end position="149"/>
    </location>
</feature>
<evidence type="ECO:0000313" key="22">
    <source>
        <dbReference type="Proteomes" id="UP000824219"/>
    </source>
</evidence>
<feature type="repeat" description="TNFR-Cys" evidence="16">
    <location>
        <begin position="69"/>
        <end position="111"/>
    </location>
</feature>
<comment type="subcellular location">
    <subcellularLocation>
        <location evidence="1">Cell membrane</location>
        <topology evidence="1">Single-pass type I membrane protein</topology>
    </subcellularLocation>
    <subcellularLocation>
        <location evidence="2">Membrane raft</location>
    </subcellularLocation>
</comment>
<dbReference type="InterPro" id="IPR000488">
    <property type="entry name" value="Death_dom"/>
</dbReference>
<dbReference type="InterPro" id="IPR011029">
    <property type="entry name" value="DEATH-like_dom_sf"/>
</dbReference>
<evidence type="ECO:0000256" key="12">
    <source>
        <dbReference type="ARBA" id="ARBA00023288"/>
    </source>
</evidence>
<keyword evidence="9" id="KW-0564">Palmitate</keyword>
<evidence type="ECO:0000256" key="10">
    <source>
        <dbReference type="ARBA" id="ARBA00023157"/>
    </source>
</evidence>
<dbReference type="OrthoDB" id="9949242at2759"/>
<evidence type="ECO:0000259" key="20">
    <source>
        <dbReference type="PROSITE" id="PS50050"/>
    </source>
</evidence>
<keyword evidence="17" id="KW-1133">Transmembrane helix</keyword>
<keyword evidence="17" id="KW-0812">Transmembrane</keyword>
<keyword evidence="11" id="KW-0325">Glycoprotein</keyword>
<dbReference type="GO" id="GO:0009897">
    <property type="term" value="C:external side of plasma membrane"/>
    <property type="evidence" value="ECO:0007669"/>
    <property type="project" value="TreeGrafter"/>
</dbReference>
<feature type="disulfide bond" evidence="16">
    <location>
        <begin position="70"/>
        <end position="85"/>
    </location>
</feature>
<dbReference type="GO" id="GO:0045121">
    <property type="term" value="C:membrane raft"/>
    <property type="evidence" value="ECO:0007669"/>
    <property type="project" value="UniProtKB-SubCell"/>
</dbReference>
<evidence type="ECO:0000256" key="15">
    <source>
        <dbReference type="ARBA" id="ARBA00032502"/>
    </source>
</evidence>
<evidence type="ECO:0000256" key="3">
    <source>
        <dbReference type="ARBA" id="ARBA00015761"/>
    </source>
</evidence>
<dbReference type="InterPro" id="IPR008063">
    <property type="entry name" value="Fas_rcpt"/>
</dbReference>
<comment type="caution">
    <text evidence="16">Lacks conserved residue(s) required for the propagation of feature annotation.</text>
</comment>
<feature type="domain" description="Death" evidence="19">
    <location>
        <begin position="229"/>
        <end position="289"/>
    </location>
</feature>
<evidence type="ECO:0000313" key="21">
    <source>
        <dbReference type="EMBL" id="KAG7328726.1"/>
    </source>
</evidence>